<sequence>MGSPDNDLTKLCDEHRKVYLTGNCNALVPAKPFGAGCNLSISHCHSLQVILIIILSVFLSFPSRRTRGVNLRRAQLSSFSEHPLRLDPHINVISVRVKSEQVSRVVETPNSSLDFTTPIKAKVEVPGLDYSECQNMIFVDNDYSIGCTEQVGFPGDVSDEIVETVERRPRRWVIRKIPANSLQFCLCQHLKKEKCIRNSLSHERLPETTSPTKDQSYFYPHEISQQISCNSGDRVPGMGINNSLCCIELGYLADSQIFEDNVKEDLPSDLDTDFPSGQIELSSFEALHPPERLLSNRKAISPTSQKRLCQAMDSVELNDSVSHYKSKRKLCVGKQTENKASSLGLDCEGSELTINSERHGQVNRIKDTTCPKQIIKKPKNDMKGSPPKGIIKDPHISRLLPHVSTGIEEQLDSEAFTISSLKYHEVKTATKNATKVEET</sequence>
<dbReference type="PANTHER" id="PTHR34461:SF2">
    <property type="entry name" value="EXPRESSED PROTEIN"/>
    <property type="match status" value="1"/>
</dbReference>
<dbReference type="PANTHER" id="PTHR34461">
    <property type="entry name" value="EXPRESSED PROTEIN"/>
    <property type="match status" value="1"/>
</dbReference>
<gene>
    <name evidence="1" type="ORF">F0562_027254</name>
</gene>
<dbReference type="AlphaFoldDB" id="A0A5J5B5V0"/>
<name>A0A5J5B5V0_9ASTE</name>
<accession>A0A5J5B5V0</accession>
<keyword evidence="2" id="KW-1185">Reference proteome</keyword>
<reference evidence="1 2" key="1">
    <citation type="submission" date="2019-09" db="EMBL/GenBank/DDBJ databases">
        <title>A chromosome-level genome assembly of the Chinese tupelo Nyssa sinensis.</title>
        <authorList>
            <person name="Yang X."/>
            <person name="Kang M."/>
            <person name="Yang Y."/>
            <person name="Xiong H."/>
            <person name="Wang M."/>
            <person name="Zhang Z."/>
            <person name="Wang Z."/>
            <person name="Wu H."/>
            <person name="Ma T."/>
            <person name="Liu J."/>
            <person name="Xi Z."/>
        </authorList>
    </citation>
    <scope>NUCLEOTIDE SEQUENCE [LARGE SCALE GENOMIC DNA]</scope>
    <source>
        <strain evidence="1">J267</strain>
        <tissue evidence="1">Leaf</tissue>
    </source>
</reference>
<organism evidence="1 2">
    <name type="scientific">Nyssa sinensis</name>
    <dbReference type="NCBI Taxonomy" id="561372"/>
    <lineage>
        <taxon>Eukaryota</taxon>
        <taxon>Viridiplantae</taxon>
        <taxon>Streptophyta</taxon>
        <taxon>Embryophyta</taxon>
        <taxon>Tracheophyta</taxon>
        <taxon>Spermatophyta</taxon>
        <taxon>Magnoliopsida</taxon>
        <taxon>eudicotyledons</taxon>
        <taxon>Gunneridae</taxon>
        <taxon>Pentapetalae</taxon>
        <taxon>asterids</taxon>
        <taxon>Cornales</taxon>
        <taxon>Nyssaceae</taxon>
        <taxon>Nyssa</taxon>
    </lineage>
</organism>
<dbReference type="EMBL" id="CM018038">
    <property type="protein sequence ID" value="KAA8537646.1"/>
    <property type="molecule type" value="Genomic_DNA"/>
</dbReference>
<dbReference type="OrthoDB" id="775914at2759"/>
<evidence type="ECO:0000313" key="2">
    <source>
        <dbReference type="Proteomes" id="UP000325577"/>
    </source>
</evidence>
<dbReference type="Proteomes" id="UP000325577">
    <property type="component" value="Linkage Group LG15"/>
</dbReference>
<protein>
    <submittedName>
        <fullName evidence="1">Uncharacterized protein</fullName>
    </submittedName>
</protein>
<proteinExistence type="predicted"/>
<evidence type="ECO:0000313" key="1">
    <source>
        <dbReference type="EMBL" id="KAA8537646.1"/>
    </source>
</evidence>